<dbReference type="Pfam" id="PF00069">
    <property type="entry name" value="Pkinase"/>
    <property type="match status" value="1"/>
</dbReference>
<sequence length="393" mass="45393">MDSTTLHDHYGFSHKQRQIHRNFIKNCKPATAHFNILHRVTVGLSALHQQLLIQQNKVMSPHVAPVTGRNFVQPFQILARRYRVLYKIGEGSFCQAVCAEDLYYLERRLVAIKIMAPKFNAIGMQECKTLRYLNKHDNNDNTNIVKLINTFMVGKHFCLVVDYYQGGTPKLPRIVNEQYRLQVLRKLTCQLLTALMYIRHMGILHADLKLDNIICTTANTLELRVVDFGNAMSLDEIRDYFETFEVQTLAYRAPEVLMGLPFGFEIDMWSFGCIVCELWLGHPIFYSSSKQGMIREIVQLLGPFPNSIYANGKFFAKYNVRSDLISMNLNGNDKNMADVLRTKRLSKVLKTNDSNFISFINHIFEYDPSKRPTPFECLLHPFLASLFPFALYA</sequence>
<dbReference type="InterPro" id="IPR011009">
    <property type="entry name" value="Kinase-like_dom_sf"/>
</dbReference>
<keyword evidence="4 7" id="KW-0418">Kinase</keyword>
<evidence type="ECO:0000313" key="7">
    <source>
        <dbReference type="EMBL" id="RIB15078.1"/>
    </source>
</evidence>
<evidence type="ECO:0000259" key="6">
    <source>
        <dbReference type="PROSITE" id="PS50011"/>
    </source>
</evidence>
<keyword evidence="1" id="KW-0723">Serine/threonine-protein kinase</keyword>
<keyword evidence="8" id="KW-1185">Reference proteome</keyword>
<dbReference type="InterPro" id="IPR050494">
    <property type="entry name" value="Ser_Thr_dual-spec_kinase"/>
</dbReference>
<protein>
    <submittedName>
        <fullName evidence="7">Kinase-like domain-containing protein</fullName>
    </submittedName>
</protein>
<dbReference type="PANTHER" id="PTHR24058">
    <property type="entry name" value="DUAL SPECIFICITY PROTEIN KINASE"/>
    <property type="match status" value="1"/>
</dbReference>
<keyword evidence="3" id="KW-0547">Nucleotide-binding</keyword>
<dbReference type="GO" id="GO:0005524">
    <property type="term" value="F:ATP binding"/>
    <property type="evidence" value="ECO:0007669"/>
    <property type="project" value="UniProtKB-KW"/>
</dbReference>
<dbReference type="InterPro" id="IPR000719">
    <property type="entry name" value="Prot_kinase_dom"/>
</dbReference>
<evidence type="ECO:0000256" key="5">
    <source>
        <dbReference type="ARBA" id="ARBA00022840"/>
    </source>
</evidence>
<dbReference type="AlphaFoldDB" id="A0A397V0F8"/>
<dbReference type="PANTHER" id="PTHR24058:SF130">
    <property type="entry name" value="SERINE_THREONINE PROTEIN KINASES-RELATED"/>
    <property type="match status" value="1"/>
</dbReference>
<reference evidence="7 8" key="1">
    <citation type="submission" date="2018-06" db="EMBL/GenBank/DDBJ databases">
        <title>Comparative genomics reveals the genomic features of Rhizophagus irregularis, R. cerebriforme, R. diaphanum and Gigaspora rosea, and their symbiotic lifestyle signature.</title>
        <authorList>
            <person name="Morin E."/>
            <person name="San Clemente H."/>
            <person name="Chen E.C.H."/>
            <person name="De La Providencia I."/>
            <person name="Hainaut M."/>
            <person name="Kuo A."/>
            <person name="Kohler A."/>
            <person name="Murat C."/>
            <person name="Tang N."/>
            <person name="Roy S."/>
            <person name="Loubradou J."/>
            <person name="Henrissat B."/>
            <person name="Grigoriev I.V."/>
            <person name="Corradi N."/>
            <person name="Roux C."/>
            <person name="Martin F.M."/>
        </authorList>
    </citation>
    <scope>NUCLEOTIDE SEQUENCE [LARGE SCALE GENOMIC DNA]</scope>
    <source>
        <strain evidence="7 8">DAOM 194757</strain>
    </source>
</reference>
<dbReference type="GO" id="GO:0004674">
    <property type="term" value="F:protein serine/threonine kinase activity"/>
    <property type="evidence" value="ECO:0007669"/>
    <property type="project" value="UniProtKB-KW"/>
</dbReference>
<dbReference type="Gene3D" id="3.30.200.20">
    <property type="entry name" value="Phosphorylase Kinase, domain 1"/>
    <property type="match status" value="1"/>
</dbReference>
<dbReference type="OrthoDB" id="9332038at2759"/>
<evidence type="ECO:0000256" key="2">
    <source>
        <dbReference type="ARBA" id="ARBA00022679"/>
    </source>
</evidence>
<comment type="caution">
    <text evidence="7">The sequence shown here is derived from an EMBL/GenBank/DDBJ whole genome shotgun (WGS) entry which is preliminary data.</text>
</comment>
<keyword evidence="2" id="KW-0808">Transferase</keyword>
<dbReference type="STRING" id="44941.A0A397V0F8"/>
<accession>A0A397V0F8</accession>
<dbReference type="InterPro" id="IPR008271">
    <property type="entry name" value="Ser/Thr_kinase_AS"/>
</dbReference>
<dbReference type="PROSITE" id="PS50011">
    <property type="entry name" value="PROTEIN_KINASE_DOM"/>
    <property type="match status" value="1"/>
</dbReference>
<evidence type="ECO:0000256" key="3">
    <source>
        <dbReference type="ARBA" id="ARBA00022741"/>
    </source>
</evidence>
<evidence type="ECO:0000313" key="8">
    <source>
        <dbReference type="Proteomes" id="UP000266673"/>
    </source>
</evidence>
<dbReference type="SMART" id="SM00220">
    <property type="entry name" value="S_TKc"/>
    <property type="match status" value="1"/>
</dbReference>
<proteinExistence type="predicted"/>
<feature type="domain" description="Protein kinase" evidence="6">
    <location>
        <begin position="82"/>
        <end position="383"/>
    </location>
</feature>
<dbReference type="PROSITE" id="PS00108">
    <property type="entry name" value="PROTEIN_KINASE_ST"/>
    <property type="match status" value="1"/>
</dbReference>
<organism evidence="7 8">
    <name type="scientific">Gigaspora rosea</name>
    <dbReference type="NCBI Taxonomy" id="44941"/>
    <lineage>
        <taxon>Eukaryota</taxon>
        <taxon>Fungi</taxon>
        <taxon>Fungi incertae sedis</taxon>
        <taxon>Mucoromycota</taxon>
        <taxon>Glomeromycotina</taxon>
        <taxon>Glomeromycetes</taxon>
        <taxon>Diversisporales</taxon>
        <taxon>Gigasporaceae</taxon>
        <taxon>Gigaspora</taxon>
    </lineage>
</organism>
<keyword evidence="5" id="KW-0067">ATP-binding</keyword>
<dbReference type="EMBL" id="QKWP01000773">
    <property type="protein sequence ID" value="RIB15078.1"/>
    <property type="molecule type" value="Genomic_DNA"/>
</dbReference>
<name>A0A397V0F8_9GLOM</name>
<gene>
    <name evidence="7" type="ORF">C2G38_2018231</name>
</gene>
<dbReference type="Gene3D" id="1.10.510.10">
    <property type="entry name" value="Transferase(Phosphotransferase) domain 1"/>
    <property type="match status" value="1"/>
</dbReference>
<dbReference type="Proteomes" id="UP000266673">
    <property type="component" value="Unassembled WGS sequence"/>
</dbReference>
<dbReference type="SUPFAM" id="SSF56112">
    <property type="entry name" value="Protein kinase-like (PK-like)"/>
    <property type="match status" value="1"/>
</dbReference>
<evidence type="ECO:0000256" key="4">
    <source>
        <dbReference type="ARBA" id="ARBA00022777"/>
    </source>
</evidence>
<evidence type="ECO:0000256" key="1">
    <source>
        <dbReference type="ARBA" id="ARBA00022527"/>
    </source>
</evidence>